<dbReference type="GO" id="GO:0005737">
    <property type="term" value="C:cytoplasm"/>
    <property type="evidence" value="ECO:0007669"/>
    <property type="project" value="UniProtKB-SubCell"/>
</dbReference>
<evidence type="ECO:0000256" key="2">
    <source>
        <dbReference type="ARBA" id="ARBA00022571"/>
    </source>
</evidence>
<gene>
    <name evidence="9 11" type="primary">argB</name>
    <name evidence="11" type="ORF">E5167_03215</name>
</gene>
<protein>
    <recommendedName>
        <fullName evidence="9">Acetylglutamate kinase</fullName>
        <ecNumber evidence="9">2.7.2.8</ecNumber>
    </recommendedName>
    <alternativeName>
        <fullName evidence="9">N-acetyl-L-glutamate 5-phosphotransferase</fullName>
    </alternativeName>
    <alternativeName>
        <fullName evidence="9">NAG kinase</fullName>
        <shortName evidence="9">NAGK</shortName>
    </alternativeName>
</protein>
<dbReference type="GO" id="GO:0003991">
    <property type="term" value="F:acetylglutamate kinase activity"/>
    <property type="evidence" value="ECO:0007669"/>
    <property type="project" value="UniProtKB-UniRule"/>
</dbReference>
<reference evidence="11 12" key="1">
    <citation type="submission" date="2019-04" db="EMBL/GenBank/DDBJ databases">
        <title>Lacinutrix sp. nov., isolated from marine water.</title>
        <authorList>
            <person name="Kim W."/>
        </authorList>
    </citation>
    <scope>NUCLEOTIDE SEQUENCE [LARGE SCALE GENOMIC DNA]</scope>
    <source>
        <strain evidence="11 12">CAU 1491</strain>
    </source>
</reference>
<dbReference type="NCBIfam" id="TIGR00761">
    <property type="entry name" value="argB"/>
    <property type="match status" value="1"/>
</dbReference>
<feature type="binding site" evidence="9">
    <location>
        <position position="64"/>
    </location>
    <ligand>
        <name>substrate</name>
    </ligand>
</feature>
<keyword evidence="7 9" id="KW-0067">ATP-binding</keyword>
<dbReference type="InterPro" id="IPR001048">
    <property type="entry name" value="Asp/Glu/Uridylate_kinase"/>
</dbReference>
<accession>A0A4U0EY77</accession>
<dbReference type="Pfam" id="PF00696">
    <property type="entry name" value="AA_kinase"/>
    <property type="match status" value="1"/>
</dbReference>
<dbReference type="PANTHER" id="PTHR23342:SF0">
    <property type="entry name" value="N-ACETYLGLUTAMATE SYNTHASE, MITOCHONDRIAL"/>
    <property type="match status" value="1"/>
</dbReference>
<organism evidence="11 12">
    <name type="scientific">Pontimicrobium aquaticum</name>
    <dbReference type="NCBI Taxonomy" id="2565367"/>
    <lineage>
        <taxon>Bacteria</taxon>
        <taxon>Pseudomonadati</taxon>
        <taxon>Bacteroidota</taxon>
        <taxon>Flavobacteriia</taxon>
        <taxon>Flavobacteriales</taxon>
        <taxon>Flavobacteriaceae</taxon>
        <taxon>Pontimicrobium</taxon>
    </lineage>
</organism>
<dbReference type="GO" id="GO:0042450">
    <property type="term" value="P:L-arginine biosynthetic process via ornithine"/>
    <property type="evidence" value="ECO:0007669"/>
    <property type="project" value="UniProtKB-UniRule"/>
</dbReference>
<name>A0A4U0EY77_9FLAO</name>
<keyword evidence="2 9" id="KW-0055">Arginine biosynthesis</keyword>
<keyword evidence="6 9" id="KW-0418">Kinase</keyword>
<evidence type="ECO:0000256" key="4">
    <source>
        <dbReference type="ARBA" id="ARBA00022679"/>
    </source>
</evidence>
<evidence type="ECO:0000313" key="11">
    <source>
        <dbReference type="EMBL" id="TJY36966.1"/>
    </source>
</evidence>
<comment type="pathway">
    <text evidence="1 9">Amino-acid biosynthesis; L-arginine biosynthesis; N(2)-acetyl-L-ornithine from L-glutamate: step 2/4.</text>
</comment>
<dbReference type="EMBL" id="SUPL01000002">
    <property type="protein sequence ID" value="TJY36966.1"/>
    <property type="molecule type" value="Genomic_DNA"/>
</dbReference>
<feature type="binding site" evidence="9">
    <location>
        <position position="159"/>
    </location>
    <ligand>
        <name>substrate</name>
    </ligand>
</feature>
<dbReference type="PANTHER" id="PTHR23342">
    <property type="entry name" value="N-ACETYLGLUTAMATE SYNTHASE"/>
    <property type="match status" value="1"/>
</dbReference>
<comment type="subcellular location">
    <subcellularLocation>
        <location evidence="9">Cytoplasm</location>
    </subcellularLocation>
</comment>
<evidence type="ECO:0000256" key="1">
    <source>
        <dbReference type="ARBA" id="ARBA00004828"/>
    </source>
</evidence>
<evidence type="ECO:0000256" key="6">
    <source>
        <dbReference type="ARBA" id="ARBA00022777"/>
    </source>
</evidence>
<comment type="caution">
    <text evidence="11">The sequence shown here is derived from an EMBL/GenBank/DDBJ whole genome shotgun (WGS) entry which is preliminary data.</text>
</comment>
<dbReference type="InterPro" id="IPR004662">
    <property type="entry name" value="AcgluKinase_fam"/>
</dbReference>
<dbReference type="EC" id="2.7.2.8" evidence="9"/>
<feature type="domain" description="Aspartate/glutamate/uridylate kinase" evidence="10">
    <location>
        <begin position="6"/>
        <end position="242"/>
    </location>
</feature>
<feature type="binding site" evidence="9">
    <location>
        <begin position="42"/>
        <end position="43"/>
    </location>
    <ligand>
        <name>substrate</name>
    </ligand>
</feature>
<comment type="catalytic activity">
    <reaction evidence="8 9">
        <text>N-acetyl-L-glutamate + ATP = N-acetyl-L-glutamyl 5-phosphate + ADP</text>
        <dbReference type="Rhea" id="RHEA:14629"/>
        <dbReference type="ChEBI" id="CHEBI:30616"/>
        <dbReference type="ChEBI" id="CHEBI:44337"/>
        <dbReference type="ChEBI" id="CHEBI:57936"/>
        <dbReference type="ChEBI" id="CHEBI:456216"/>
        <dbReference type="EC" id="2.7.2.8"/>
    </reaction>
</comment>
<feature type="site" description="Transition state stabilizer" evidence="9">
    <location>
        <position position="225"/>
    </location>
</feature>
<keyword evidence="4 9" id="KW-0808">Transferase</keyword>
<keyword evidence="12" id="KW-1185">Reference proteome</keyword>
<sequence>MIVKTLKVVKIGGNIIDNEEELYGFLEQFSKINTPKILVHGGGKEATKLANKMGVEVKMTNGRRITDETTLDIATMVYAGKINKQIVAKLQRNNCNAIGFSGADGNTIVSEKRPVKDVDFGFVGDIVDVNPDVVKLLVNHNITPVFCALTHDKKGQLLNTNADTIASELAISLAKDFNVELYYCFEKKGVLQDANDDNSLIETINTLTYQDLIHKGVITDGMLPKLNNCFHAINNEVAKVCVGKTEMLFEINSKFTNIKK</sequence>
<evidence type="ECO:0000256" key="5">
    <source>
        <dbReference type="ARBA" id="ARBA00022741"/>
    </source>
</evidence>
<feature type="site" description="Transition state stabilizer" evidence="9">
    <location>
        <position position="10"/>
    </location>
</feature>
<evidence type="ECO:0000256" key="3">
    <source>
        <dbReference type="ARBA" id="ARBA00022605"/>
    </source>
</evidence>
<dbReference type="Gene3D" id="3.40.1160.10">
    <property type="entry name" value="Acetylglutamate kinase-like"/>
    <property type="match status" value="1"/>
</dbReference>
<dbReference type="SUPFAM" id="SSF53633">
    <property type="entry name" value="Carbamate kinase-like"/>
    <property type="match status" value="1"/>
</dbReference>
<comment type="function">
    <text evidence="9">Catalyzes the ATP-dependent phosphorylation of N-acetyl-L-glutamate.</text>
</comment>
<dbReference type="CDD" id="cd04238">
    <property type="entry name" value="AAK_NAGK-like"/>
    <property type="match status" value="1"/>
</dbReference>
<dbReference type="InterPro" id="IPR037528">
    <property type="entry name" value="ArgB"/>
</dbReference>
<evidence type="ECO:0000256" key="9">
    <source>
        <dbReference type="HAMAP-Rule" id="MF_00082"/>
    </source>
</evidence>
<evidence type="ECO:0000256" key="7">
    <source>
        <dbReference type="ARBA" id="ARBA00022840"/>
    </source>
</evidence>
<evidence type="ECO:0000259" key="10">
    <source>
        <dbReference type="Pfam" id="PF00696"/>
    </source>
</evidence>
<dbReference type="AlphaFoldDB" id="A0A4U0EY77"/>
<dbReference type="OrthoDB" id="9803155at2"/>
<evidence type="ECO:0000313" key="12">
    <source>
        <dbReference type="Proteomes" id="UP000307657"/>
    </source>
</evidence>
<evidence type="ECO:0000256" key="8">
    <source>
        <dbReference type="ARBA" id="ARBA00048141"/>
    </source>
</evidence>
<proteinExistence type="inferred from homology"/>
<dbReference type="GO" id="GO:0005524">
    <property type="term" value="F:ATP binding"/>
    <property type="evidence" value="ECO:0007669"/>
    <property type="project" value="UniProtKB-UniRule"/>
</dbReference>
<comment type="similarity">
    <text evidence="9">Belongs to the acetylglutamate kinase family. ArgB subfamily.</text>
</comment>
<keyword evidence="9" id="KW-0963">Cytoplasm</keyword>
<dbReference type="HAMAP" id="MF_00082">
    <property type="entry name" value="ArgB"/>
    <property type="match status" value="1"/>
</dbReference>
<keyword evidence="3 9" id="KW-0028">Amino-acid biosynthesis</keyword>
<dbReference type="UniPathway" id="UPA00068">
    <property type="reaction ID" value="UER00107"/>
</dbReference>
<dbReference type="PIRSF" id="PIRSF000728">
    <property type="entry name" value="NAGK"/>
    <property type="match status" value="1"/>
</dbReference>
<dbReference type="InterPro" id="IPR036393">
    <property type="entry name" value="AceGlu_kinase-like_sf"/>
</dbReference>
<keyword evidence="5 9" id="KW-0547">Nucleotide-binding</keyword>
<dbReference type="Proteomes" id="UP000307657">
    <property type="component" value="Unassembled WGS sequence"/>
</dbReference>